<organism evidence="1 2">
    <name type="scientific">Tulasnella calospora MUT 4182</name>
    <dbReference type="NCBI Taxonomy" id="1051891"/>
    <lineage>
        <taxon>Eukaryota</taxon>
        <taxon>Fungi</taxon>
        <taxon>Dikarya</taxon>
        <taxon>Basidiomycota</taxon>
        <taxon>Agaricomycotina</taxon>
        <taxon>Agaricomycetes</taxon>
        <taxon>Cantharellales</taxon>
        <taxon>Tulasnellaceae</taxon>
        <taxon>Tulasnella</taxon>
    </lineage>
</organism>
<protein>
    <submittedName>
        <fullName evidence="1">Uncharacterized protein</fullName>
    </submittedName>
</protein>
<evidence type="ECO:0000313" key="2">
    <source>
        <dbReference type="Proteomes" id="UP000054248"/>
    </source>
</evidence>
<dbReference type="AlphaFoldDB" id="A0A0C3LX17"/>
<keyword evidence="2" id="KW-1185">Reference proteome</keyword>
<dbReference type="Proteomes" id="UP000054248">
    <property type="component" value="Unassembled WGS sequence"/>
</dbReference>
<reference evidence="1 2" key="1">
    <citation type="submission" date="2014-04" db="EMBL/GenBank/DDBJ databases">
        <authorList>
            <consortium name="DOE Joint Genome Institute"/>
            <person name="Kuo A."/>
            <person name="Girlanda M."/>
            <person name="Perotto S."/>
            <person name="Kohler A."/>
            <person name="Nagy L.G."/>
            <person name="Floudas D."/>
            <person name="Copeland A."/>
            <person name="Barry K.W."/>
            <person name="Cichocki N."/>
            <person name="Veneault-Fourrey C."/>
            <person name="LaButti K."/>
            <person name="Lindquist E.A."/>
            <person name="Lipzen A."/>
            <person name="Lundell T."/>
            <person name="Morin E."/>
            <person name="Murat C."/>
            <person name="Sun H."/>
            <person name="Tunlid A."/>
            <person name="Henrissat B."/>
            <person name="Grigoriev I.V."/>
            <person name="Hibbett D.S."/>
            <person name="Martin F."/>
            <person name="Nordberg H.P."/>
            <person name="Cantor M.N."/>
            <person name="Hua S.X."/>
        </authorList>
    </citation>
    <scope>NUCLEOTIDE SEQUENCE [LARGE SCALE GENOMIC DNA]</scope>
    <source>
        <strain evidence="1 2">MUT 4182</strain>
    </source>
</reference>
<gene>
    <name evidence="1" type="ORF">M407DRAFT_8108</name>
</gene>
<dbReference type="EMBL" id="KN823032">
    <property type="protein sequence ID" value="KIO25952.1"/>
    <property type="molecule type" value="Genomic_DNA"/>
</dbReference>
<name>A0A0C3LX17_9AGAM</name>
<proteinExistence type="predicted"/>
<dbReference type="OrthoDB" id="3250886at2759"/>
<evidence type="ECO:0000313" key="1">
    <source>
        <dbReference type="EMBL" id="KIO25952.1"/>
    </source>
</evidence>
<reference evidence="2" key="2">
    <citation type="submission" date="2015-01" db="EMBL/GenBank/DDBJ databases">
        <title>Evolutionary Origins and Diversification of the Mycorrhizal Mutualists.</title>
        <authorList>
            <consortium name="DOE Joint Genome Institute"/>
            <consortium name="Mycorrhizal Genomics Consortium"/>
            <person name="Kohler A."/>
            <person name="Kuo A."/>
            <person name="Nagy L.G."/>
            <person name="Floudas D."/>
            <person name="Copeland A."/>
            <person name="Barry K.W."/>
            <person name="Cichocki N."/>
            <person name="Veneault-Fourrey C."/>
            <person name="LaButti K."/>
            <person name="Lindquist E.A."/>
            <person name="Lipzen A."/>
            <person name="Lundell T."/>
            <person name="Morin E."/>
            <person name="Murat C."/>
            <person name="Riley R."/>
            <person name="Ohm R."/>
            <person name="Sun H."/>
            <person name="Tunlid A."/>
            <person name="Henrissat B."/>
            <person name="Grigoriev I.V."/>
            <person name="Hibbett D.S."/>
            <person name="Martin F."/>
        </authorList>
    </citation>
    <scope>NUCLEOTIDE SEQUENCE [LARGE SCALE GENOMIC DNA]</scope>
    <source>
        <strain evidence="2">MUT 4182</strain>
    </source>
</reference>
<dbReference type="SUPFAM" id="SSF69322">
    <property type="entry name" value="Tricorn protease domain 2"/>
    <property type="match status" value="1"/>
</dbReference>
<dbReference type="HOGENOM" id="CLU_026179_0_0_1"/>
<sequence length="565" mass="62707">MSRATVPTTPPQVCRALAGSTQLHAVWVVMFNEHVMKNRLPWPSWALPLAHLPSCTLERLCIRAIRLQARCWDQGDSKVITSPLRCLHQAENAVTWIKICCSRWLIVQSNGGCLELWDLENRFDSPRTVFNGVCDAINGSKLLPRSDGTWSLVVSTRSYQAHCLSLHLPGLGVPNEVPHVVLTRTLEGYSELLDASGAIWAFGKERTEQVATVLQTASGRPVRLAGTNSDKLCNLPGAVRILPCTIAVARTNCLDIYDMTTVLSALDVSSICRPKTIHPSQTLAYPDNWTANHLYFSPTMPGWTRAGRSNHEDLYLIFTEPFLAAWVALVARAESNPDEGSSKYRLEEPYYFFIPQDYGTVAVSWGESARRLVYAVNHSRQILLVGACMPSDSSLFKRYDFKANRATTTWSVPGGGTDYPKLLAFDEYTGISAVSMASGRLWVIDPVAKDEEIQTSQEGLMPPHPDPNWPYLPATPWPPETEIFAVPEVVQAGQRFIIVRRDEGTFQHEAKALAGNPSLEDIIIHLREGGTVDGLPGTALAVDECPARQYSAWRARMESTTWGYL</sequence>
<accession>A0A0C3LX17</accession>